<protein>
    <submittedName>
        <fullName evidence="5">ABC transporter ATP-binding protein</fullName>
    </submittedName>
</protein>
<dbReference type="Proteomes" id="UP001319045">
    <property type="component" value="Chromosome"/>
</dbReference>
<dbReference type="CDD" id="cd03221">
    <property type="entry name" value="ABCF_EF-3"/>
    <property type="match status" value="2"/>
</dbReference>
<evidence type="ECO:0000313" key="5">
    <source>
        <dbReference type="EMBL" id="BCS86529.1"/>
    </source>
</evidence>
<dbReference type="Gene3D" id="3.40.50.300">
    <property type="entry name" value="P-loop containing nucleotide triphosphate hydrolases"/>
    <property type="match status" value="2"/>
</dbReference>
<evidence type="ECO:0000313" key="6">
    <source>
        <dbReference type="Proteomes" id="UP001319045"/>
    </source>
</evidence>
<dbReference type="EMBL" id="AP024484">
    <property type="protein sequence ID" value="BCS86529.1"/>
    <property type="molecule type" value="Genomic_DNA"/>
</dbReference>
<dbReference type="InterPro" id="IPR032524">
    <property type="entry name" value="ABC_tran_C"/>
</dbReference>
<keyword evidence="1" id="KW-0547">Nucleotide-binding</keyword>
<dbReference type="InterPro" id="IPR037118">
    <property type="entry name" value="Val-tRNA_synth_C_sf"/>
</dbReference>
<dbReference type="Gene3D" id="1.10.287.380">
    <property type="entry name" value="Valyl-tRNA synthetase, C-terminal domain"/>
    <property type="match status" value="1"/>
</dbReference>
<keyword evidence="2 5" id="KW-0067">ATP-binding</keyword>
<dbReference type="InterPro" id="IPR003593">
    <property type="entry name" value="AAA+_ATPase"/>
</dbReference>
<dbReference type="Pfam" id="PF12848">
    <property type="entry name" value="ABC_tran_Xtn"/>
    <property type="match status" value="1"/>
</dbReference>
<feature type="coiled-coil region" evidence="3">
    <location>
        <begin position="525"/>
        <end position="552"/>
    </location>
</feature>
<accession>A0ABM7P1B8</accession>
<feature type="domain" description="ABC transporter" evidence="4">
    <location>
        <begin position="283"/>
        <end position="502"/>
    </location>
</feature>
<keyword evidence="3" id="KW-0175">Coiled coil</keyword>
<dbReference type="Pfam" id="PF16326">
    <property type="entry name" value="ABC_tran_CTD"/>
    <property type="match status" value="1"/>
</dbReference>
<dbReference type="GO" id="GO:0005524">
    <property type="term" value="F:ATP binding"/>
    <property type="evidence" value="ECO:0007669"/>
    <property type="project" value="UniProtKB-KW"/>
</dbReference>
<dbReference type="PROSITE" id="PS50893">
    <property type="entry name" value="ABC_TRANSPORTER_2"/>
    <property type="match status" value="2"/>
</dbReference>
<dbReference type="InterPro" id="IPR051309">
    <property type="entry name" value="ABCF_ATPase"/>
</dbReference>
<dbReference type="PANTHER" id="PTHR42855:SF1">
    <property type="entry name" value="ABC TRANSPORTER DOMAIN-CONTAINING PROTEIN"/>
    <property type="match status" value="1"/>
</dbReference>
<dbReference type="SUPFAM" id="SSF52540">
    <property type="entry name" value="P-loop containing nucleoside triphosphate hydrolases"/>
    <property type="match status" value="2"/>
</dbReference>
<dbReference type="Pfam" id="PF00005">
    <property type="entry name" value="ABC_tran"/>
    <property type="match status" value="2"/>
</dbReference>
<dbReference type="NCBIfam" id="NF000355">
    <property type="entry name" value="ribo_prot_ABC_F"/>
    <property type="match status" value="1"/>
</dbReference>
<dbReference type="InterPro" id="IPR003439">
    <property type="entry name" value="ABC_transporter-like_ATP-bd"/>
</dbReference>
<proteinExistence type="predicted"/>
<evidence type="ECO:0000256" key="2">
    <source>
        <dbReference type="ARBA" id="ARBA00022840"/>
    </source>
</evidence>
<organism evidence="5 6">
    <name type="scientific">Prevotella herbatica</name>
    <dbReference type="NCBI Taxonomy" id="2801997"/>
    <lineage>
        <taxon>Bacteria</taxon>
        <taxon>Pseudomonadati</taxon>
        <taxon>Bacteroidota</taxon>
        <taxon>Bacteroidia</taxon>
        <taxon>Bacteroidales</taxon>
        <taxon>Prevotellaceae</taxon>
        <taxon>Prevotella</taxon>
    </lineage>
</organism>
<dbReference type="PANTHER" id="PTHR42855">
    <property type="entry name" value="ABC TRANSPORTER ATP-BINDING SUBUNIT"/>
    <property type="match status" value="1"/>
</dbReference>
<gene>
    <name evidence="5" type="ORF">prwr041_24220</name>
</gene>
<reference evidence="5 6" key="1">
    <citation type="journal article" date="2022" name="Int. J. Syst. Evol. Microbiol.">
        <title>Prevotella herbatica sp. nov., a plant polysaccharide-decomposing anaerobic bacterium isolated from a methanogenic reactor.</title>
        <authorList>
            <person name="Uek A."/>
            <person name="Tonouchi A."/>
            <person name="Kaku N."/>
            <person name="Ueki K."/>
        </authorList>
    </citation>
    <scope>NUCLEOTIDE SEQUENCE [LARGE SCALE GENOMIC DNA]</scope>
    <source>
        <strain evidence="5 6">WR041</strain>
    </source>
</reference>
<evidence type="ECO:0000256" key="3">
    <source>
        <dbReference type="SAM" id="Coils"/>
    </source>
</evidence>
<dbReference type="InterPro" id="IPR017871">
    <property type="entry name" value="ABC_transporter-like_CS"/>
</dbReference>
<dbReference type="InterPro" id="IPR032781">
    <property type="entry name" value="ABC_tran_Xtn"/>
</dbReference>
<evidence type="ECO:0000259" key="4">
    <source>
        <dbReference type="PROSITE" id="PS50893"/>
    </source>
</evidence>
<dbReference type="RefSeq" id="WP_207154117.1">
    <property type="nucleotide sequence ID" value="NZ_AP024484.1"/>
</dbReference>
<sequence length="591" mass="68938">MAQIPYLDVQNLTKSFGSQVLFDNISFSVSEGQKVGLVAKNGTGKSTLLSILTDKEGKDSGSIIYKNDIKIGYLEQSPKFNHDESVLEACFNHDNSEERIIKYKQILTQLKIKNFEQPMGQLSGGQQKRVALANVLITEPNFIIMDEPTNHLDLEMIEWLEGYLNRGNKTLLMVTHDRFFLDRVCNTILELDNEQIYIYRGNYSYYLEKRQERIDNTRSEIARANNLYRSELEWMRRMPQARGHKAKYREDAFDDLQAKAKQRIEDRQMRLKAGNVYIGSKIFECQYVSKAWNENEVILKDFYYNFARFEKMGIVGNNGTGKSTFIKMLLGEVKPDSGKFDIGETVRFGYFSQQGMKFDDQQKVIDVITDIAEDIDLGKGRHMTASQFLQYFMFTPEQQYNYVYKLSGGERRKLYLCEVLMTNPNFLVLDEPTNDLDIQTLQIFEEYLQDFPGCVIVVSHDRYFMDKAVDHLLVFKGNGVVKDFPGNYTQYREWEGLKAKEDDKAENKNKEQKSDYHNVTKRKMSFKENMEFKRLGEEIEQLENEQKLLEEELCSGTLSVDELTEKSKRLPIIKDELDEKGMRWLELSELS</sequence>
<evidence type="ECO:0000256" key="1">
    <source>
        <dbReference type="ARBA" id="ARBA00022741"/>
    </source>
</evidence>
<keyword evidence="6" id="KW-1185">Reference proteome</keyword>
<feature type="domain" description="ABC transporter" evidence="4">
    <location>
        <begin position="7"/>
        <end position="226"/>
    </location>
</feature>
<dbReference type="PROSITE" id="PS00211">
    <property type="entry name" value="ABC_TRANSPORTER_1"/>
    <property type="match status" value="1"/>
</dbReference>
<dbReference type="SMART" id="SM00382">
    <property type="entry name" value="AAA"/>
    <property type="match status" value="2"/>
</dbReference>
<dbReference type="InterPro" id="IPR027417">
    <property type="entry name" value="P-loop_NTPase"/>
</dbReference>
<name>A0ABM7P1B8_9BACT</name>